<feature type="transmembrane region" description="Helical" evidence="2">
    <location>
        <begin position="268"/>
        <end position="287"/>
    </location>
</feature>
<name>A0A2P6MT45_9EUKA</name>
<dbReference type="InParanoid" id="A0A2P6MT45"/>
<proteinExistence type="predicted"/>
<keyword evidence="2" id="KW-0812">Transmembrane</keyword>
<dbReference type="EMBL" id="MDYQ01000439">
    <property type="protein sequence ID" value="PRP74857.1"/>
    <property type="molecule type" value="Genomic_DNA"/>
</dbReference>
<feature type="transmembrane region" description="Helical" evidence="2">
    <location>
        <begin position="36"/>
        <end position="57"/>
    </location>
</feature>
<evidence type="ECO:0000256" key="2">
    <source>
        <dbReference type="SAM" id="Phobius"/>
    </source>
</evidence>
<reference evidence="3 4" key="1">
    <citation type="journal article" date="2018" name="Genome Biol. Evol.">
        <title>Multiple Roots of Fruiting Body Formation in Amoebozoa.</title>
        <authorList>
            <person name="Hillmann F."/>
            <person name="Forbes G."/>
            <person name="Novohradska S."/>
            <person name="Ferling I."/>
            <person name="Riege K."/>
            <person name="Groth M."/>
            <person name="Westermann M."/>
            <person name="Marz M."/>
            <person name="Spaller T."/>
            <person name="Winckler T."/>
            <person name="Schaap P."/>
            <person name="Glockner G."/>
        </authorList>
    </citation>
    <scope>NUCLEOTIDE SEQUENCE [LARGE SCALE GENOMIC DNA]</scope>
    <source>
        <strain evidence="3 4">Jena</strain>
    </source>
</reference>
<organism evidence="3 4">
    <name type="scientific">Planoprotostelium fungivorum</name>
    <dbReference type="NCBI Taxonomy" id="1890364"/>
    <lineage>
        <taxon>Eukaryota</taxon>
        <taxon>Amoebozoa</taxon>
        <taxon>Evosea</taxon>
        <taxon>Variosea</taxon>
        <taxon>Cavosteliida</taxon>
        <taxon>Cavosteliaceae</taxon>
        <taxon>Planoprotostelium</taxon>
    </lineage>
</organism>
<feature type="transmembrane region" description="Helical" evidence="2">
    <location>
        <begin position="203"/>
        <end position="221"/>
    </location>
</feature>
<evidence type="ECO:0000313" key="4">
    <source>
        <dbReference type="Proteomes" id="UP000241769"/>
    </source>
</evidence>
<feature type="transmembrane region" description="Helical" evidence="2">
    <location>
        <begin position="6"/>
        <end position="24"/>
    </location>
</feature>
<comment type="caution">
    <text evidence="3">The sequence shown here is derived from an EMBL/GenBank/DDBJ whole genome shotgun (WGS) entry which is preliminary data.</text>
</comment>
<keyword evidence="2" id="KW-1133">Transmembrane helix</keyword>
<sequence length="500" mass="55329">MNVLKIVFQGLLLLAFAAFLRWSTRQVVLKKRPPINPLYSSLAYVAVIILFGFLYIINFPAFIGTTHPDVIAAKSLSRSECRQASEKGSVAMWTWNNQDLHKEYTKSYGSSAFTSQLFNALLFGSGTMATVMPFIFQLIAAVAYKYFSREHKLGSIYPLKHQGLSLPFVFAITITSIVIFGTFHLEADQDRTHLCLLFSGHWFTYFFTTLFGVQALVHFAASSGLFSTYTALYAGYFVLCQTLFFRVLNITQQFYHDSEEARGGLSRAMGYSPFVFGVFLLVEWFNWNRYQTEKATRDEAKKTLNGLPDELKTILKKAGIKKSVLLDSDVMGQVQQNYVDYVTSLKAPAAAAAPSTPVKATVSQGASLPPPAPPAPQTPIEVRNAPLPPPPTPTAKKSATDLPPPPQFDADALPQPLPSSSDIQLPPPLVTSFEVSKKPDARSLVDAMQKLKKVTPGQKPIKVEENKLYNMLVTGLDRVRAAVEVEEEEGASSGTDEDWN</sequence>
<dbReference type="STRING" id="1890364.A0A2P6MT45"/>
<accession>A0A2P6MT45</accession>
<feature type="compositionally biased region" description="Pro residues" evidence="1">
    <location>
        <begin position="368"/>
        <end position="377"/>
    </location>
</feature>
<feature type="transmembrane region" description="Helical" evidence="2">
    <location>
        <begin position="120"/>
        <end position="144"/>
    </location>
</feature>
<feature type="transmembrane region" description="Helical" evidence="2">
    <location>
        <begin position="164"/>
        <end position="183"/>
    </location>
</feature>
<dbReference type="AlphaFoldDB" id="A0A2P6MT45"/>
<dbReference type="Proteomes" id="UP000241769">
    <property type="component" value="Unassembled WGS sequence"/>
</dbReference>
<evidence type="ECO:0000256" key="1">
    <source>
        <dbReference type="SAM" id="MobiDB-lite"/>
    </source>
</evidence>
<evidence type="ECO:0000313" key="3">
    <source>
        <dbReference type="EMBL" id="PRP74857.1"/>
    </source>
</evidence>
<keyword evidence="4" id="KW-1185">Reference proteome</keyword>
<feature type="transmembrane region" description="Helical" evidence="2">
    <location>
        <begin position="228"/>
        <end position="248"/>
    </location>
</feature>
<protein>
    <submittedName>
        <fullName evidence="3">Xin actin-binding repeat-containing protein 2-like</fullName>
    </submittedName>
</protein>
<keyword evidence="2" id="KW-0472">Membrane</keyword>
<gene>
    <name evidence="3" type="ORF">PROFUN_09557</name>
</gene>
<feature type="region of interest" description="Disordered" evidence="1">
    <location>
        <begin position="361"/>
        <end position="428"/>
    </location>
</feature>